<reference evidence="1" key="1">
    <citation type="submission" date="2021-03" db="EMBL/GenBank/DDBJ databases">
        <title>Antimicrobial resistance genes in bacteria isolated from Japanese honey, and their potential for conferring macrolide and lincosamide resistance in the American foulbrood pathogen Paenibacillus larvae.</title>
        <authorList>
            <person name="Okamoto M."/>
            <person name="Kumagai M."/>
            <person name="Kanamori H."/>
            <person name="Takamatsu D."/>
        </authorList>
    </citation>
    <scope>NUCLEOTIDE SEQUENCE</scope>
    <source>
        <strain evidence="1">J41TS4</strain>
    </source>
</reference>
<organism evidence="1 2">
    <name type="scientific">Paenibacillus apis</name>
    <dbReference type="NCBI Taxonomy" id="1792174"/>
    <lineage>
        <taxon>Bacteria</taxon>
        <taxon>Bacillati</taxon>
        <taxon>Bacillota</taxon>
        <taxon>Bacilli</taxon>
        <taxon>Bacillales</taxon>
        <taxon>Paenibacillaceae</taxon>
        <taxon>Paenibacillus</taxon>
    </lineage>
</organism>
<dbReference type="Proteomes" id="UP000678895">
    <property type="component" value="Unassembled WGS sequence"/>
</dbReference>
<sequence length="290" mass="32185">MNRNTAKSIRNNLTADCAKCFGLCCTALNIVQSSDFPMSKPANTPCVNLKSDYRCNIHSQLRDKGYKGCTVFDCLGAGQVVSQVTFNNVSWRENPEARDQMFRVFPIMEQIHEMIAYAAEALSYDLPIALTDTLSKKLAELQKVTAWSASKLLAFDLVTYRFSLNGLLTEASDSIRETAIAELPGAKKLKDLDRSRVNWMGKKLNGKDLRAVDFRGALLIAANMQNTDLRAASFIGADLRDADFSGANLSTSMFLTQMQMNSAKGDAKTVLPFYIQRPSHWIRVGSGRSR</sequence>
<gene>
    <name evidence="1" type="primary">yybG</name>
    <name evidence="1" type="ORF">J41TS4_36340</name>
</gene>
<accession>A0A919Y4C3</accession>
<evidence type="ECO:0000313" key="1">
    <source>
        <dbReference type="EMBL" id="GIO43876.1"/>
    </source>
</evidence>
<dbReference type="Gene3D" id="2.160.20.80">
    <property type="entry name" value="E3 ubiquitin-protein ligase SopA"/>
    <property type="match status" value="1"/>
</dbReference>
<evidence type="ECO:0008006" key="3">
    <source>
        <dbReference type="Google" id="ProtNLM"/>
    </source>
</evidence>
<dbReference type="InterPro" id="IPR001646">
    <property type="entry name" value="5peptide_repeat"/>
</dbReference>
<proteinExistence type="predicted"/>
<keyword evidence="2" id="KW-1185">Reference proteome</keyword>
<dbReference type="AlphaFoldDB" id="A0A919Y4C3"/>
<dbReference type="EMBL" id="BORS01000013">
    <property type="protein sequence ID" value="GIO43876.1"/>
    <property type="molecule type" value="Genomic_DNA"/>
</dbReference>
<dbReference type="RefSeq" id="WP_301629290.1">
    <property type="nucleotide sequence ID" value="NZ_BORS01000013.1"/>
</dbReference>
<comment type="caution">
    <text evidence="1">The sequence shown here is derived from an EMBL/GenBank/DDBJ whole genome shotgun (WGS) entry which is preliminary data.</text>
</comment>
<dbReference type="Pfam" id="PF00805">
    <property type="entry name" value="Pentapeptide"/>
    <property type="match status" value="1"/>
</dbReference>
<protein>
    <recommendedName>
        <fullName evidence="3">Pentapeptide repeat-containing protein</fullName>
    </recommendedName>
</protein>
<dbReference type="SUPFAM" id="SSF141571">
    <property type="entry name" value="Pentapeptide repeat-like"/>
    <property type="match status" value="1"/>
</dbReference>
<name>A0A919Y4C3_9BACL</name>
<evidence type="ECO:0000313" key="2">
    <source>
        <dbReference type="Proteomes" id="UP000678895"/>
    </source>
</evidence>